<evidence type="ECO:0000256" key="1">
    <source>
        <dbReference type="SAM" id="MobiDB-lite"/>
    </source>
</evidence>
<dbReference type="EMBL" id="JAWQEG010004465">
    <property type="protein sequence ID" value="KAK3861565.1"/>
    <property type="molecule type" value="Genomic_DNA"/>
</dbReference>
<comment type="caution">
    <text evidence="2">The sequence shown here is derived from an EMBL/GenBank/DDBJ whole genome shotgun (WGS) entry which is preliminary data.</text>
</comment>
<evidence type="ECO:0000313" key="2">
    <source>
        <dbReference type="EMBL" id="KAK3861565.1"/>
    </source>
</evidence>
<dbReference type="AlphaFoldDB" id="A0AAE1K3A5"/>
<feature type="compositionally biased region" description="Low complexity" evidence="1">
    <location>
        <begin position="85"/>
        <end position="94"/>
    </location>
</feature>
<sequence length="127" mass="13965">MSSSSSAPTLRNGRRQKLVAQASINSGNHVNKKKPTRDPNGVLPFNADFSDCSEDEDEEWVPQARALSGNNDGLTSESEDEEDSATPTSSTTTTRRFFYMRDQNYRASLSSQDTSTGNQVTRMSLPP</sequence>
<protein>
    <submittedName>
        <fullName evidence="2">Uncharacterized protein</fullName>
    </submittedName>
</protein>
<dbReference type="Proteomes" id="UP001286313">
    <property type="component" value="Unassembled WGS sequence"/>
</dbReference>
<feature type="compositionally biased region" description="Acidic residues" evidence="1">
    <location>
        <begin position="51"/>
        <end position="60"/>
    </location>
</feature>
<gene>
    <name evidence="2" type="ORF">Pcinc_032477</name>
</gene>
<name>A0AAE1K3A5_PETCI</name>
<reference evidence="2" key="1">
    <citation type="submission" date="2023-10" db="EMBL/GenBank/DDBJ databases">
        <title>Genome assemblies of two species of porcelain crab, Petrolisthes cinctipes and Petrolisthes manimaculis (Anomura: Porcellanidae).</title>
        <authorList>
            <person name="Angst P."/>
        </authorList>
    </citation>
    <scope>NUCLEOTIDE SEQUENCE</scope>
    <source>
        <strain evidence="2">PB745_01</strain>
        <tissue evidence="2">Gill</tissue>
    </source>
</reference>
<feature type="compositionally biased region" description="Polar residues" evidence="1">
    <location>
        <begin position="105"/>
        <end position="127"/>
    </location>
</feature>
<proteinExistence type="predicted"/>
<feature type="region of interest" description="Disordered" evidence="1">
    <location>
        <begin position="1"/>
        <end position="127"/>
    </location>
</feature>
<accession>A0AAE1K3A5</accession>
<keyword evidence="3" id="KW-1185">Reference proteome</keyword>
<evidence type="ECO:0000313" key="3">
    <source>
        <dbReference type="Proteomes" id="UP001286313"/>
    </source>
</evidence>
<organism evidence="2 3">
    <name type="scientific">Petrolisthes cinctipes</name>
    <name type="common">Flat porcelain crab</name>
    <dbReference type="NCBI Taxonomy" id="88211"/>
    <lineage>
        <taxon>Eukaryota</taxon>
        <taxon>Metazoa</taxon>
        <taxon>Ecdysozoa</taxon>
        <taxon>Arthropoda</taxon>
        <taxon>Crustacea</taxon>
        <taxon>Multicrustacea</taxon>
        <taxon>Malacostraca</taxon>
        <taxon>Eumalacostraca</taxon>
        <taxon>Eucarida</taxon>
        <taxon>Decapoda</taxon>
        <taxon>Pleocyemata</taxon>
        <taxon>Anomura</taxon>
        <taxon>Galatheoidea</taxon>
        <taxon>Porcellanidae</taxon>
        <taxon>Petrolisthes</taxon>
    </lineage>
</organism>